<dbReference type="SUPFAM" id="SSF55785">
    <property type="entry name" value="PYP-like sensor domain (PAS domain)"/>
    <property type="match status" value="1"/>
</dbReference>
<dbReference type="Proteomes" id="UP000031518">
    <property type="component" value="Unassembled WGS sequence"/>
</dbReference>
<sequence precursor="true">MKNPVLATRTWVLLMTAAVLFAAGALNFAQRLTHDLPPTDGVQWEETNKGIIARAVAPGSVGERAGILPGDHLIAIAFDDLRYEAIDSASNISIYLEQAGVGGNLHYLIERPSFPPETRFYYADLYGLDQIERWTARDLIIQAVGLVYLFVGLFVLFKQGGRAPFVSHFVSLCLTAFVFHFYKPIGTYEDLDLAIAFLDTSALILFAPLFLHFCAIYPVRRHLIARRRWLAGLLYVPAFALIGFAALVHFVPTSRFKVPEDWVGGLYWVSFALFWLALVAGAAILVRRFLRSENAIVRQQLKWIVWGSALAILPFTLFYAMAYLLEGVVAENWLTDLALIPLALIPLTFGNSVVRYRLMDVDIVVRRAAVYALTTLAIALMIGAVVYTAGLYAIGSEDLQPGMVTLRFVVAVMAMAVIVMTAAPIKNYLQEKTDRLFYGERYDLRNSLLDFGRTLSATTALDPLLDALINRLQQVLGVERIAIFIEDAHEPAGYRLARAVGLSGEISLPADFREALRVHSAKTGIVRADDLEIVPETEGAIRRPLHYYVPCTVRDAMVAVIGLGRSAHGALLSSEDLEILRTVSGYVAVAIENSLLYQEQKKRAAELEQLKEFNESIVESVNIGLLAVDLEGRITRCNSALEEMLQVERERIIGRRVEELFDENFAETLDELLGSTGWNLIELRHKYKLRVATRDGRALVLNIALAPLQRADVYGNTGTLVVLEDVTARTQLEEQLQQAEKLSSIGLLAAGVAHEINTPLTGISSYTQMLLGMIPPTDPKHGLLEKIHRQAERAAGIVNNLLNFSRTGSATEFGPVDIHRVLDDTLQLLEPQLRKGQIEIERRYQDGLPPVWGNAGKLQQVFTNLLLNARDAIIGGGRITLTTSEEDGVVSIEVADTGIGIAPEDLPRIYDPFFTTKGVGVGTGLGLAVTYGIVQEHAGRISVESAVGRGTTFHIILPKAETRMTEKRTRLQAVGD</sequence>
<dbReference type="Pfam" id="PF13492">
    <property type="entry name" value="GAF_3"/>
    <property type="match status" value="1"/>
</dbReference>
<dbReference type="SMART" id="SM00387">
    <property type="entry name" value="HATPase_c"/>
    <property type="match status" value="1"/>
</dbReference>
<dbReference type="PANTHER" id="PTHR43065:SF42">
    <property type="entry name" value="TWO-COMPONENT SENSOR PPRA"/>
    <property type="match status" value="1"/>
</dbReference>
<feature type="domain" description="PAC" evidence="8">
    <location>
        <begin position="685"/>
        <end position="738"/>
    </location>
</feature>
<gene>
    <name evidence="9" type="ORF">PYK22_02843</name>
</gene>
<dbReference type="PROSITE" id="PS50113">
    <property type="entry name" value="PAC"/>
    <property type="match status" value="1"/>
</dbReference>
<dbReference type="NCBIfam" id="TIGR00229">
    <property type="entry name" value="sensory_box"/>
    <property type="match status" value="1"/>
</dbReference>
<dbReference type="InterPro" id="IPR000014">
    <property type="entry name" value="PAS"/>
</dbReference>
<dbReference type="CDD" id="cd00082">
    <property type="entry name" value="HisKA"/>
    <property type="match status" value="1"/>
</dbReference>
<dbReference type="Gene3D" id="3.30.450.20">
    <property type="entry name" value="PAS domain"/>
    <property type="match status" value="1"/>
</dbReference>
<evidence type="ECO:0000256" key="5">
    <source>
        <dbReference type="SAM" id="SignalP"/>
    </source>
</evidence>
<feature type="domain" description="PAS" evidence="7">
    <location>
        <begin position="610"/>
        <end position="673"/>
    </location>
</feature>
<keyword evidence="4" id="KW-0812">Transmembrane</keyword>
<dbReference type="InterPro" id="IPR036890">
    <property type="entry name" value="HATPase_C_sf"/>
</dbReference>
<evidence type="ECO:0000256" key="1">
    <source>
        <dbReference type="ARBA" id="ARBA00000085"/>
    </source>
</evidence>
<evidence type="ECO:0000256" key="2">
    <source>
        <dbReference type="ARBA" id="ARBA00012438"/>
    </source>
</evidence>
<dbReference type="SMART" id="SM00065">
    <property type="entry name" value="GAF"/>
    <property type="match status" value="1"/>
</dbReference>
<dbReference type="GO" id="GO:0000155">
    <property type="term" value="F:phosphorelay sensor kinase activity"/>
    <property type="evidence" value="ECO:0007669"/>
    <property type="project" value="InterPro"/>
</dbReference>
<dbReference type="EMBL" id="CBXV010000008">
    <property type="protein sequence ID" value="CDM66805.1"/>
    <property type="molecule type" value="Genomic_DNA"/>
</dbReference>
<dbReference type="InterPro" id="IPR004358">
    <property type="entry name" value="Sig_transdc_His_kin-like_C"/>
</dbReference>
<organism evidence="9 10">
    <name type="scientific">Pyrinomonas methylaliphatogenes</name>
    <dbReference type="NCBI Taxonomy" id="454194"/>
    <lineage>
        <taxon>Bacteria</taxon>
        <taxon>Pseudomonadati</taxon>
        <taxon>Acidobacteriota</taxon>
        <taxon>Blastocatellia</taxon>
        <taxon>Blastocatellales</taxon>
        <taxon>Pyrinomonadaceae</taxon>
        <taxon>Pyrinomonas</taxon>
    </lineage>
</organism>
<dbReference type="SUPFAM" id="SSF47384">
    <property type="entry name" value="Homodimeric domain of signal transducing histidine kinase"/>
    <property type="match status" value="1"/>
</dbReference>
<dbReference type="OrthoDB" id="9784397at2"/>
<feature type="transmembrane region" description="Helical" evidence="4">
    <location>
        <begin position="194"/>
        <end position="217"/>
    </location>
</feature>
<dbReference type="Pfam" id="PF13426">
    <property type="entry name" value="PAS_9"/>
    <property type="match status" value="1"/>
</dbReference>
<dbReference type="PRINTS" id="PR00344">
    <property type="entry name" value="BCTRLSENSOR"/>
</dbReference>
<evidence type="ECO:0000256" key="3">
    <source>
        <dbReference type="ARBA" id="ARBA00022553"/>
    </source>
</evidence>
<keyword evidence="5" id="KW-0732">Signal</keyword>
<evidence type="ECO:0000256" key="4">
    <source>
        <dbReference type="SAM" id="Phobius"/>
    </source>
</evidence>
<dbReference type="Gene3D" id="1.10.287.130">
    <property type="match status" value="1"/>
</dbReference>
<feature type="transmembrane region" description="Helical" evidence="4">
    <location>
        <begin position="139"/>
        <end position="157"/>
    </location>
</feature>
<feature type="transmembrane region" description="Helical" evidence="4">
    <location>
        <begin position="229"/>
        <end position="251"/>
    </location>
</feature>
<dbReference type="PROSITE" id="PS50112">
    <property type="entry name" value="PAS"/>
    <property type="match status" value="1"/>
</dbReference>
<keyword evidence="4" id="KW-0472">Membrane</keyword>
<reference evidence="9 10" key="1">
    <citation type="submission" date="2013-12" db="EMBL/GenBank/DDBJ databases">
        <authorList>
            <person name="Stott M."/>
        </authorList>
    </citation>
    <scope>NUCLEOTIDE SEQUENCE [LARGE SCALE GENOMIC DNA]</scope>
    <source>
        <strain evidence="9 10">K22</strain>
    </source>
</reference>
<dbReference type="InterPro" id="IPR003594">
    <property type="entry name" value="HATPase_dom"/>
</dbReference>
<dbReference type="InterPro" id="IPR035965">
    <property type="entry name" value="PAS-like_dom_sf"/>
</dbReference>
<dbReference type="SMART" id="SM00091">
    <property type="entry name" value="PAS"/>
    <property type="match status" value="1"/>
</dbReference>
<dbReference type="STRING" id="454194.PYK22_02843"/>
<reference evidence="9 10" key="2">
    <citation type="submission" date="2015-01" db="EMBL/GenBank/DDBJ databases">
        <title>Complete genome sequence of Pyrinomonas methylaliphatogenes type strain K22T.</title>
        <authorList>
            <person name="Lee K.C.Y."/>
            <person name="Power J.F."/>
            <person name="Dunfield P.F."/>
            <person name="Morgan X.C."/>
            <person name="Huttenhower C."/>
            <person name="Stott M.B."/>
        </authorList>
    </citation>
    <scope>NUCLEOTIDE SEQUENCE [LARGE SCALE GENOMIC DNA]</scope>
    <source>
        <strain evidence="9 10">K22</strain>
    </source>
</reference>
<evidence type="ECO:0000259" key="8">
    <source>
        <dbReference type="PROSITE" id="PS50113"/>
    </source>
</evidence>
<evidence type="ECO:0000259" key="6">
    <source>
        <dbReference type="PROSITE" id="PS50109"/>
    </source>
</evidence>
<dbReference type="EC" id="2.7.13.3" evidence="2"/>
<proteinExistence type="predicted"/>
<dbReference type="Gene3D" id="3.30.450.40">
    <property type="match status" value="1"/>
</dbReference>
<dbReference type="AlphaFoldDB" id="A0A0B6X3C0"/>
<evidence type="ECO:0000313" key="9">
    <source>
        <dbReference type="EMBL" id="CDM66805.1"/>
    </source>
</evidence>
<keyword evidence="10" id="KW-1185">Reference proteome</keyword>
<dbReference type="PANTHER" id="PTHR43065">
    <property type="entry name" value="SENSOR HISTIDINE KINASE"/>
    <property type="match status" value="1"/>
</dbReference>
<feature type="transmembrane region" description="Helical" evidence="4">
    <location>
        <begin position="164"/>
        <end position="182"/>
    </location>
</feature>
<dbReference type="InterPro" id="IPR005467">
    <property type="entry name" value="His_kinase_dom"/>
</dbReference>
<feature type="transmembrane region" description="Helical" evidence="4">
    <location>
        <begin position="301"/>
        <end position="325"/>
    </location>
</feature>
<dbReference type="PROSITE" id="PS50109">
    <property type="entry name" value="HIS_KIN"/>
    <property type="match status" value="1"/>
</dbReference>
<comment type="catalytic activity">
    <reaction evidence="1">
        <text>ATP + protein L-histidine = ADP + protein N-phospho-L-histidine.</text>
        <dbReference type="EC" id="2.7.13.3"/>
    </reaction>
</comment>
<feature type="chain" id="PRO_5002125576" description="histidine kinase" evidence="5">
    <location>
        <begin position="23"/>
        <end position="976"/>
    </location>
</feature>
<dbReference type="InterPro" id="IPR003018">
    <property type="entry name" value="GAF"/>
</dbReference>
<keyword evidence="4" id="KW-1133">Transmembrane helix</keyword>
<keyword evidence="3" id="KW-0597">Phosphoprotein</keyword>
<feature type="signal peptide" evidence="5">
    <location>
        <begin position="1"/>
        <end position="22"/>
    </location>
</feature>
<feature type="transmembrane region" description="Helical" evidence="4">
    <location>
        <begin position="368"/>
        <end position="394"/>
    </location>
</feature>
<feature type="transmembrane region" description="Helical" evidence="4">
    <location>
        <begin position="266"/>
        <end position="289"/>
    </location>
</feature>
<name>A0A0B6X3C0_9BACT</name>
<dbReference type="RefSeq" id="WP_060635700.1">
    <property type="nucleotide sequence ID" value="NZ_CBXV010000008.1"/>
</dbReference>
<accession>A0A0B6X3C0</accession>
<protein>
    <recommendedName>
        <fullName evidence="2">histidine kinase</fullName>
        <ecNumber evidence="2">2.7.13.3</ecNumber>
    </recommendedName>
</protein>
<dbReference type="SUPFAM" id="SSF55874">
    <property type="entry name" value="ATPase domain of HSP90 chaperone/DNA topoisomerase II/histidine kinase"/>
    <property type="match status" value="1"/>
</dbReference>
<dbReference type="Pfam" id="PF00512">
    <property type="entry name" value="HisKA"/>
    <property type="match status" value="1"/>
</dbReference>
<dbReference type="Pfam" id="PF02518">
    <property type="entry name" value="HATPase_c"/>
    <property type="match status" value="1"/>
</dbReference>
<dbReference type="SUPFAM" id="SSF55781">
    <property type="entry name" value="GAF domain-like"/>
    <property type="match status" value="1"/>
</dbReference>
<dbReference type="InterPro" id="IPR029016">
    <property type="entry name" value="GAF-like_dom_sf"/>
</dbReference>
<dbReference type="CDD" id="cd00130">
    <property type="entry name" value="PAS"/>
    <property type="match status" value="1"/>
</dbReference>
<dbReference type="SMART" id="SM00388">
    <property type="entry name" value="HisKA"/>
    <property type="match status" value="1"/>
</dbReference>
<dbReference type="InterPro" id="IPR036097">
    <property type="entry name" value="HisK_dim/P_sf"/>
</dbReference>
<dbReference type="Gene3D" id="3.30.565.10">
    <property type="entry name" value="Histidine kinase-like ATPase, C-terminal domain"/>
    <property type="match status" value="1"/>
</dbReference>
<evidence type="ECO:0000313" key="10">
    <source>
        <dbReference type="Proteomes" id="UP000031518"/>
    </source>
</evidence>
<evidence type="ECO:0000259" key="7">
    <source>
        <dbReference type="PROSITE" id="PS50112"/>
    </source>
</evidence>
<dbReference type="InterPro" id="IPR003661">
    <property type="entry name" value="HisK_dim/P_dom"/>
</dbReference>
<dbReference type="InterPro" id="IPR000700">
    <property type="entry name" value="PAS-assoc_C"/>
</dbReference>
<feature type="transmembrane region" description="Helical" evidence="4">
    <location>
        <begin position="337"/>
        <end position="356"/>
    </location>
</feature>
<feature type="transmembrane region" description="Helical" evidence="4">
    <location>
        <begin position="406"/>
        <end position="425"/>
    </location>
</feature>
<feature type="domain" description="Histidine kinase" evidence="6">
    <location>
        <begin position="751"/>
        <end position="961"/>
    </location>
</feature>